<comment type="cofactor">
    <cofactor evidence="2">
        <name>Ca(2+)</name>
        <dbReference type="ChEBI" id="CHEBI:29108"/>
    </cofactor>
</comment>
<dbReference type="eggNOG" id="KOG0621">
    <property type="taxonomic scope" value="Eukaryota"/>
</dbReference>
<proteinExistence type="inferred from homology"/>
<protein>
    <recommendedName>
        <fullName evidence="2">Phospholipid scramblase</fullName>
    </recommendedName>
</protein>
<keyword evidence="2" id="KW-0106">Calcium</keyword>
<dbReference type="Proteomes" id="UP000095282">
    <property type="component" value="Unplaced"/>
</dbReference>
<evidence type="ECO:0000313" key="3">
    <source>
        <dbReference type="Proteomes" id="UP000095282"/>
    </source>
</evidence>
<evidence type="ECO:0000313" key="4">
    <source>
        <dbReference type="WBParaSite" id="Csp11.Scaffold630.g19700.t1"/>
    </source>
</evidence>
<organism evidence="3 4">
    <name type="scientific">Caenorhabditis tropicalis</name>
    <dbReference type="NCBI Taxonomy" id="1561998"/>
    <lineage>
        <taxon>Eukaryota</taxon>
        <taxon>Metazoa</taxon>
        <taxon>Ecdysozoa</taxon>
        <taxon>Nematoda</taxon>
        <taxon>Chromadorea</taxon>
        <taxon>Rhabditida</taxon>
        <taxon>Rhabditina</taxon>
        <taxon>Rhabditomorpha</taxon>
        <taxon>Rhabditoidea</taxon>
        <taxon>Rhabditidae</taxon>
        <taxon>Peloderinae</taxon>
        <taxon>Caenorhabditis</taxon>
    </lineage>
</organism>
<dbReference type="InterPro" id="IPR005552">
    <property type="entry name" value="Scramblase"/>
</dbReference>
<sequence length="251" mass="27952">MENDQLEICLNQMVISIQPGAQAPETVWMIIPSAIQNVPTGLEYLAYLETVQIHQIKEMLEIFTGWETRNKYVLKNANGEQCYYAFEESDCCERCCCGRQRGFKIHIVDNFQKEVLTITREFKCCGNGCGGCCCGSMSCCQQECTVSSPSMGHLGIVRQSESCCTSNFDVLDADGRVVFQIDGPDCCILSGCGDKDFLVSQKVTVPPTVPNLQISSSDTERSQRIPRDLDVKLKGVLLGATFLIDFMQFEQ</sequence>
<dbReference type="AlphaFoldDB" id="A0A1I7UVB1"/>
<dbReference type="PANTHER" id="PTHR23248:SF63">
    <property type="entry name" value="PHOSPHOLIPID SCRAMBLASE"/>
    <property type="match status" value="1"/>
</dbReference>
<dbReference type="GO" id="GO:0005886">
    <property type="term" value="C:plasma membrane"/>
    <property type="evidence" value="ECO:0007669"/>
    <property type="project" value="TreeGrafter"/>
</dbReference>
<keyword evidence="2" id="KW-0564">Palmitate</keyword>
<dbReference type="STRING" id="1561998.A0A1I7UVB1"/>
<comment type="function">
    <text evidence="2">May mediate accelerated ATP-independent bidirectional transbilayer migration of phospholipids upon binding calcium ions that results in a loss of phospholipid asymmetry in the plasma membrane.</text>
</comment>
<accession>A0A1I7UVB1</accession>
<dbReference type="PANTHER" id="PTHR23248">
    <property type="entry name" value="PHOSPHOLIPID SCRAMBLASE-RELATED"/>
    <property type="match status" value="1"/>
</dbReference>
<keyword evidence="2" id="KW-0449">Lipoprotein</keyword>
<evidence type="ECO:0000256" key="1">
    <source>
        <dbReference type="ARBA" id="ARBA00005350"/>
    </source>
</evidence>
<keyword evidence="3" id="KW-1185">Reference proteome</keyword>
<dbReference type="WBParaSite" id="Csp11.Scaffold630.g19700.t1">
    <property type="protein sequence ID" value="Csp11.Scaffold630.g19700.t1"/>
    <property type="gene ID" value="Csp11.Scaffold630.g19700"/>
</dbReference>
<name>A0A1I7UVB1_9PELO</name>
<dbReference type="GO" id="GO:0017128">
    <property type="term" value="F:phospholipid scramblase activity"/>
    <property type="evidence" value="ECO:0007669"/>
    <property type="project" value="InterPro"/>
</dbReference>
<comment type="similarity">
    <text evidence="1 2">Belongs to the phospholipid scramblase family.</text>
</comment>
<evidence type="ECO:0000256" key="2">
    <source>
        <dbReference type="RuleBase" id="RU363116"/>
    </source>
</evidence>
<reference evidence="4" key="1">
    <citation type="submission" date="2016-11" db="UniProtKB">
        <authorList>
            <consortium name="WormBaseParasite"/>
        </authorList>
    </citation>
    <scope>IDENTIFICATION</scope>
</reference>
<dbReference type="Pfam" id="PF03803">
    <property type="entry name" value="Scramblase"/>
    <property type="match status" value="1"/>
</dbReference>